<dbReference type="InterPro" id="IPR036108">
    <property type="entry name" value="4pyrrol_syn_uPrphyn_synt_sf"/>
</dbReference>
<dbReference type="InterPro" id="IPR014777">
    <property type="entry name" value="4pyrrole_Mease_sub1"/>
</dbReference>
<evidence type="ECO:0000256" key="5">
    <source>
        <dbReference type="ARBA" id="ARBA00023244"/>
    </source>
</evidence>
<dbReference type="FunFam" id="3.30.950.10:FF:000001">
    <property type="entry name" value="Siroheme synthase"/>
    <property type="match status" value="1"/>
</dbReference>
<evidence type="ECO:0000256" key="2">
    <source>
        <dbReference type="ARBA" id="ARBA00022603"/>
    </source>
</evidence>
<dbReference type="NCBIfam" id="NF004790">
    <property type="entry name" value="PRK06136.1"/>
    <property type="match status" value="1"/>
</dbReference>
<evidence type="ECO:0000256" key="4">
    <source>
        <dbReference type="ARBA" id="ARBA00022691"/>
    </source>
</evidence>
<dbReference type="FunFam" id="3.40.1010.10:FF:000001">
    <property type="entry name" value="Siroheme synthase"/>
    <property type="match status" value="1"/>
</dbReference>
<dbReference type="InterPro" id="IPR003043">
    <property type="entry name" value="Uropor_MeTrfase_CS"/>
</dbReference>
<dbReference type="PANTHER" id="PTHR45790">
    <property type="entry name" value="SIROHEME SYNTHASE-RELATED"/>
    <property type="match status" value="1"/>
</dbReference>
<evidence type="ECO:0000313" key="10">
    <source>
        <dbReference type="Proteomes" id="UP000295008"/>
    </source>
</evidence>
<feature type="domain" description="Tetrapyrrole biosynthesis uroporphyrinogen III synthase" evidence="8">
    <location>
        <begin position="273"/>
        <end position="498"/>
    </location>
</feature>
<keyword evidence="10" id="KW-1185">Reference proteome</keyword>
<dbReference type="InterPro" id="IPR050161">
    <property type="entry name" value="Siro_Cobalamin_biosynth"/>
</dbReference>
<evidence type="ECO:0000313" key="9">
    <source>
        <dbReference type="EMBL" id="TCL74081.1"/>
    </source>
</evidence>
<sequence>MLAEERKGLVYLVGAGPGDPGLLTLRGRQCLEQAEVVVYDRLLAPELLDYAPPEAEWIDVGKESGNHRVTQAEIDRLLVRLGRAGKRVVRLKGGDPFLFGRGGEEALALAAAGIPFVVVPGVSSALAVPAYAGIPVTHRGLAGGVTVLTGHETDAKHEGQIDWAQVGRSGETVVTLMGVANLRWIAGRLLANGLSPETPAAVIENGTTLRQRAIRGRLGEIADVATGAGVKPPAVFIVGAVVGLADRLEWRSAAQPLRGRRILVTRPQGQAAELAEAIRAQGGEPLAFPTIRIEGPLPVDPDFLRDRLNCADWLVFTSRNGVEHFFNQLYQAGLDARALYWLKFAVIGRTTGAALRERGIVADQMPPVYTAAELGKTLSSHVSGQSVLLARVADAPPELAAALRQSGAAVAELPVYRVEPDTRHAEWLREQLKQRRLDAITFTSPSTVRGLLGNIEGQLQWLAGVKIICIGPVTAEYARAAGLTVHATAANSGVREMVDCLVAEFRKD</sequence>
<dbReference type="InterPro" id="IPR035996">
    <property type="entry name" value="4pyrrol_Methylase_sf"/>
</dbReference>
<dbReference type="Pfam" id="PF00590">
    <property type="entry name" value="TP_methylase"/>
    <property type="match status" value="1"/>
</dbReference>
<dbReference type="GO" id="GO:0004851">
    <property type="term" value="F:uroporphyrin-III C-methyltransferase activity"/>
    <property type="evidence" value="ECO:0007669"/>
    <property type="project" value="UniProtKB-EC"/>
</dbReference>
<reference evidence="9 10" key="1">
    <citation type="submission" date="2019-03" db="EMBL/GenBank/DDBJ databases">
        <title>Genomic Encyclopedia of Type Strains, Phase IV (KMG-IV): sequencing the most valuable type-strain genomes for metagenomic binning, comparative biology and taxonomic classification.</title>
        <authorList>
            <person name="Goeker M."/>
        </authorList>
    </citation>
    <scope>NUCLEOTIDE SEQUENCE [LARGE SCALE GENOMIC DNA]</scope>
    <source>
        <strain evidence="9 10">LX-B</strain>
    </source>
</reference>
<dbReference type="CDD" id="cd06578">
    <property type="entry name" value="HemD"/>
    <property type="match status" value="1"/>
</dbReference>
<evidence type="ECO:0000259" key="7">
    <source>
        <dbReference type="Pfam" id="PF00590"/>
    </source>
</evidence>
<organism evidence="9 10">
    <name type="scientific">Hydrogenispora ethanolica</name>
    <dbReference type="NCBI Taxonomy" id="1082276"/>
    <lineage>
        <taxon>Bacteria</taxon>
        <taxon>Bacillati</taxon>
        <taxon>Bacillota</taxon>
        <taxon>Hydrogenispora</taxon>
    </lineage>
</organism>
<dbReference type="Pfam" id="PF02602">
    <property type="entry name" value="HEM4"/>
    <property type="match status" value="1"/>
</dbReference>
<gene>
    <name evidence="9" type="ORF">EDC14_100415</name>
</gene>
<dbReference type="SUPFAM" id="SSF69618">
    <property type="entry name" value="HemD-like"/>
    <property type="match status" value="1"/>
</dbReference>
<feature type="domain" description="Tetrapyrrole methylase" evidence="7">
    <location>
        <begin position="10"/>
        <end position="222"/>
    </location>
</feature>
<dbReference type="InterPro" id="IPR014776">
    <property type="entry name" value="4pyrrole_Mease_sub2"/>
</dbReference>
<dbReference type="InterPro" id="IPR003754">
    <property type="entry name" value="4pyrrol_synth_uPrphyn_synth"/>
</dbReference>
<evidence type="ECO:0000259" key="8">
    <source>
        <dbReference type="Pfam" id="PF02602"/>
    </source>
</evidence>
<dbReference type="InterPro" id="IPR000878">
    <property type="entry name" value="4pyrrol_Mease"/>
</dbReference>
<protein>
    <recommendedName>
        <fullName evidence="1">uroporphyrinogen-III C-methyltransferase</fullName>
        <ecNumber evidence="1">2.1.1.107</ecNumber>
    </recommendedName>
</protein>
<keyword evidence="5" id="KW-0627">Porphyrin biosynthesis</keyword>
<dbReference type="Gene3D" id="3.30.950.10">
    <property type="entry name" value="Methyltransferase, Cobalt-precorrin-4 Transmethylase, Domain 2"/>
    <property type="match status" value="1"/>
</dbReference>
<dbReference type="GO" id="GO:0004852">
    <property type="term" value="F:uroporphyrinogen-III synthase activity"/>
    <property type="evidence" value="ECO:0007669"/>
    <property type="project" value="InterPro"/>
</dbReference>
<dbReference type="Proteomes" id="UP000295008">
    <property type="component" value="Unassembled WGS sequence"/>
</dbReference>
<comment type="similarity">
    <text evidence="6">Belongs to the precorrin methyltransferase family.</text>
</comment>
<dbReference type="Gene3D" id="3.40.1010.10">
    <property type="entry name" value="Cobalt-precorrin-4 Transmethylase, Domain 1"/>
    <property type="match status" value="1"/>
</dbReference>
<dbReference type="PROSITE" id="PS00840">
    <property type="entry name" value="SUMT_2"/>
    <property type="match status" value="1"/>
</dbReference>
<dbReference type="EMBL" id="SLUN01000004">
    <property type="protein sequence ID" value="TCL74081.1"/>
    <property type="molecule type" value="Genomic_DNA"/>
</dbReference>
<dbReference type="GO" id="GO:0032259">
    <property type="term" value="P:methylation"/>
    <property type="evidence" value="ECO:0007669"/>
    <property type="project" value="UniProtKB-KW"/>
</dbReference>
<evidence type="ECO:0000256" key="1">
    <source>
        <dbReference type="ARBA" id="ARBA00012162"/>
    </source>
</evidence>
<dbReference type="PROSITE" id="PS00839">
    <property type="entry name" value="SUMT_1"/>
    <property type="match status" value="1"/>
</dbReference>
<evidence type="ECO:0000256" key="6">
    <source>
        <dbReference type="RuleBase" id="RU003960"/>
    </source>
</evidence>
<dbReference type="PANTHER" id="PTHR45790:SF3">
    <property type="entry name" value="S-ADENOSYL-L-METHIONINE-DEPENDENT UROPORPHYRINOGEN III METHYLTRANSFERASE, CHLOROPLASTIC"/>
    <property type="match status" value="1"/>
</dbReference>
<proteinExistence type="inferred from homology"/>
<dbReference type="SUPFAM" id="SSF53790">
    <property type="entry name" value="Tetrapyrrole methylase"/>
    <property type="match status" value="1"/>
</dbReference>
<dbReference type="RefSeq" id="WP_165907791.1">
    <property type="nucleotide sequence ID" value="NZ_SLUN01000004.1"/>
</dbReference>
<dbReference type="EC" id="2.1.1.107" evidence="1"/>
<accession>A0A4R1S495</accession>
<comment type="caution">
    <text evidence="9">The sequence shown here is derived from an EMBL/GenBank/DDBJ whole genome shotgun (WGS) entry which is preliminary data.</text>
</comment>
<evidence type="ECO:0000256" key="3">
    <source>
        <dbReference type="ARBA" id="ARBA00022679"/>
    </source>
</evidence>
<keyword evidence="2 6" id="KW-0489">Methyltransferase</keyword>
<dbReference type="CDD" id="cd11642">
    <property type="entry name" value="SUMT"/>
    <property type="match status" value="1"/>
</dbReference>
<dbReference type="NCBIfam" id="TIGR01469">
    <property type="entry name" value="cobA_cysG_Cterm"/>
    <property type="match status" value="1"/>
</dbReference>
<keyword evidence="3 6" id="KW-0808">Transferase</keyword>
<dbReference type="AlphaFoldDB" id="A0A4R1S495"/>
<name>A0A4R1S495_HYDET</name>
<dbReference type="GO" id="GO:0019354">
    <property type="term" value="P:siroheme biosynthetic process"/>
    <property type="evidence" value="ECO:0007669"/>
    <property type="project" value="InterPro"/>
</dbReference>
<dbReference type="InterPro" id="IPR006366">
    <property type="entry name" value="CobA/CysG_C"/>
</dbReference>
<keyword evidence="4" id="KW-0949">S-adenosyl-L-methionine</keyword>
<dbReference type="Gene3D" id="3.40.50.10090">
    <property type="match status" value="2"/>
</dbReference>